<dbReference type="GO" id="GO:0003677">
    <property type="term" value="F:DNA binding"/>
    <property type="evidence" value="ECO:0007669"/>
    <property type="project" value="UniProtKB-UniRule"/>
</dbReference>
<dbReference type="InterPro" id="IPR023054">
    <property type="entry name" value="Sporulation_regulator_WhiA_C"/>
</dbReference>
<accession>A0A9D1JDB1</accession>
<gene>
    <name evidence="4 8" type="primary">whiA</name>
    <name evidence="8" type="ORF">IAC96_07855</name>
</gene>
<comment type="similarity">
    <text evidence="4">Belongs to the WhiA family.</text>
</comment>
<protein>
    <recommendedName>
        <fullName evidence="4">Probable cell division protein WhiA</fullName>
    </recommendedName>
</protein>
<dbReference type="Gene3D" id="3.10.28.10">
    <property type="entry name" value="Homing endonucleases"/>
    <property type="match status" value="1"/>
</dbReference>
<dbReference type="Proteomes" id="UP000824201">
    <property type="component" value="Unassembled WGS sequence"/>
</dbReference>
<evidence type="ECO:0000256" key="4">
    <source>
        <dbReference type="HAMAP-Rule" id="MF_01420"/>
    </source>
</evidence>
<comment type="function">
    <text evidence="4">Involved in cell division and chromosome segregation.</text>
</comment>
<dbReference type="GO" id="GO:0051301">
    <property type="term" value="P:cell division"/>
    <property type="evidence" value="ECO:0007669"/>
    <property type="project" value="UniProtKB-UniRule"/>
</dbReference>
<evidence type="ECO:0000256" key="2">
    <source>
        <dbReference type="ARBA" id="ARBA00023125"/>
    </source>
</evidence>
<dbReference type="InterPro" id="IPR027434">
    <property type="entry name" value="Homing_endonucl"/>
</dbReference>
<evidence type="ECO:0000259" key="5">
    <source>
        <dbReference type="Pfam" id="PF02650"/>
    </source>
</evidence>
<dbReference type="Pfam" id="PF14527">
    <property type="entry name" value="LAGLIDADG_WhiA"/>
    <property type="match status" value="1"/>
</dbReference>
<dbReference type="NCBIfam" id="TIGR00647">
    <property type="entry name" value="DNA_bind_WhiA"/>
    <property type="match status" value="1"/>
</dbReference>
<comment type="caution">
    <text evidence="8">The sequence shown here is derived from an EMBL/GenBank/DDBJ whole genome shotgun (WGS) entry which is preliminary data.</text>
</comment>
<reference evidence="8" key="2">
    <citation type="journal article" date="2021" name="PeerJ">
        <title>Extensive microbial diversity within the chicken gut microbiome revealed by metagenomics and culture.</title>
        <authorList>
            <person name="Gilroy R."/>
            <person name="Ravi A."/>
            <person name="Getino M."/>
            <person name="Pursley I."/>
            <person name="Horton D.L."/>
            <person name="Alikhan N.F."/>
            <person name="Baker D."/>
            <person name="Gharbi K."/>
            <person name="Hall N."/>
            <person name="Watson M."/>
            <person name="Adriaenssens E.M."/>
            <person name="Foster-Nyarko E."/>
            <person name="Jarju S."/>
            <person name="Secka A."/>
            <person name="Antonio M."/>
            <person name="Oren A."/>
            <person name="Chaudhuri R.R."/>
            <person name="La Ragione R."/>
            <person name="Hildebrand F."/>
            <person name="Pallen M.J."/>
        </authorList>
    </citation>
    <scope>NUCLEOTIDE SEQUENCE</scope>
    <source>
        <strain evidence="8">ChiW13-3771</strain>
    </source>
</reference>
<evidence type="ECO:0000313" key="8">
    <source>
        <dbReference type="EMBL" id="HIR88844.1"/>
    </source>
</evidence>
<evidence type="ECO:0000256" key="3">
    <source>
        <dbReference type="ARBA" id="ARBA00023306"/>
    </source>
</evidence>
<dbReference type="PANTHER" id="PTHR37307">
    <property type="entry name" value="CELL DIVISION PROTEIN WHIA-RELATED"/>
    <property type="match status" value="1"/>
</dbReference>
<feature type="domain" description="Sporulation regulator WhiA C-terminal" evidence="5">
    <location>
        <begin position="226"/>
        <end position="309"/>
    </location>
</feature>
<dbReference type="AlphaFoldDB" id="A0A9D1JDB1"/>
<dbReference type="InterPro" id="IPR003802">
    <property type="entry name" value="Sporulation_regulator_WhiA"/>
</dbReference>
<dbReference type="Pfam" id="PF10298">
    <property type="entry name" value="WhiA_N"/>
    <property type="match status" value="1"/>
</dbReference>
<reference evidence="8" key="1">
    <citation type="submission" date="2020-10" db="EMBL/GenBank/DDBJ databases">
        <authorList>
            <person name="Gilroy R."/>
        </authorList>
    </citation>
    <scope>NUCLEOTIDE SEQUENCE</scope>
    <source>
        <strain evidence="8">ChiW13-3771</strain>
    </source>
</reference>
<dbReference type="EMBL" id="DVHN01000101">
    <property type="protein sequence ID" value="HIR88844.1"/>
    <property type="molecule type" value="Genomic_DNA"/>
</dbReference>
<name>A0A9D1JDB1_9FIRM</name>
<dbReference type="Pfam" id="PF02650">
    <property type="entry name" value="HTH_WhiA"/>
    <property type="match status" value="1"/>
</dbReference>
<feature type="domain" description="Sporulation transcription regulator WhiA N-terminal" evidence="6">
    <location>
        <begin position="19"/>
        <end position="102"/>
    </location>
</feature>
<dbReference type="InterPro" id="IPR018478">
    <property type="entry name" value="Sporu_reg_WhiA_N_dom"/>
</dbReference>
<dbReference type="GO" id="GO:0043937">
    <property type="term" value="P:regulation of sporulation"/>
    <property type="evidence" value="ECO:0007669"/>
    <property type="project" value="InterPro"/>
</dbReference>
<evidence type="ECO:0000256" key="1">
    <source>
        <dbReference type="ARBA" id="ARBA00022618"/>
    </source>
</evidence>
<dbReference type="HAMAP" id="MF_01420">
    <property type="entry name" value="HTH_type_WhiA"/>
    <property type="match status" value="1"/>
</dbReference>
<dbReference type="InterPro" id="IPR039518">
    <property type="entry name" value="WhiA_LAGLIDADG_dom"/>
</dbReference>
<dbReference type="SUPFAM" id="SSF55608">
    <property type="entry name" value="Homing endonucleases"/>
    <property type="match status" value="1"/>
</dbReference>
<organism evidence="8 9">
    <name type="scientific">Candidatus Fimimorpha faecalis</name>
    <dbReference type="NCBI Taxonomy" id="2840824"/>
    <lineage>
        <taxon>Bacteria</taxon>
        <taxon>Bacillati</taxon>
        <taxon>Bacillota</taxon>
        <taxon>Clostridia</taxon>
        <taxon>Eubacteriales</taxon>
        <taxon>Candidatus Fimimorpha</taxon>
    </lineage>
</organism>
<sequence>MSFSSEIKEELSRNIPRARHCQIAEIAAMLSFIGTVRETKTRKKVIDFQTENVVVARKCFTILQKTFNIKASVLVRRHAYLKKNRFYIISVTDQNDIKRLLYAIKKDDSVGAFSTKEPLVSHQVIMGECCKKAFIRGAFLCAGSVTNPEKSYHLEFVCPLEEWAKQIQEILRIFTIEAKIIVRKNHFIVYIKESSQISDLLGIMEAYSGMMKLENVRIMKEMRNTVNRKVNCETANIMKTALASRKQIADILYIQEHMGFQELSDDLEEIALARLSRPEASLKELGASLNPPVGKSGVNHRLRKLKAIADMDREKKGGVL</sequence>
<evidence type="ECO:0000259" key="6">
    <source>
        <dbReference type="Pfam" id="PF10298"/>
    </source>
</evidence>
<dbReference type="PANTHER" id="PTHR37307:SF1">
    <property type="entry name" value="CELL DIVISION PROTEIN WHIA-RELATED"/>
    <property type="match status" value="1"/>
</dbReference>
<keyword evidence="1 4" id="KW-0132">Cell division</keyword>
<evidence type="ECO:0000313" key="9">
    <source>
        <dbReference type="Proteomes" id="UP000824201"/>
    </source>
</evidence>
<keyword evidence="2 4" id="KW-0238">DNA-binding</keyword>
<proteinExistence type="inferred from homology"/>
<keyword evidence="3 4" id="KW-0131">Cell cycle</keyword>
<feature type="domain" description="WhiA LAGLIDADG-like" evidence="7">
    <location>
        <begin position="132"/>
        <end position="223"/>
    </location>
</feature>
<evidence type="ECO:0000259" key="7">
    <source>
        <dbReference type="Pfam" id="PF14527"/>
    </source>
</evidence>